<dbReference type="PANTHER" id="PTHR48048">
    <property type="entry name" value="GLYCOSYLTRANSFERASE"/>
    <property type="match status" value="1"/>
</dbReference>
<dbReference type="Proteomes" id="UP001141552">
    <property type="component" value="Unassembled WGS sequence"/>
</dbReference>
<dbReference type="EMBL" id="JAKUCV010003416">
    <property type="protein sequence ID" value="KAJ4839017.1"/>
    <property type="molecule type" value="Genomic_DNA"/>
</dbReference>
<dbReference type="CDD" id="cd22157">
    <property type="entry name" value="F-box_AtFBW1-like"/>
    <property type="match status" value="1"/>
</dbReference>
<evidence type="ECO:0000256" key="2">
    <source>
        <dbReference type="ARBA" id="ARBA00022679"/>
    </source>
</evidence>
<evidence type="ECO:0000256" key="3">
    <source>
        <dbReference type="SAM" id="MobiDB-lite"/>
    </source>
</evidence>
<dbReference type="PANTHER" id="PTHR48048:SF45">
    <property type="entry name" value="GLYCOSYLTRANSFERASE"/>
    <property type="match status" value="1"/>
</dbReference>
<dbReference type="Pfam" id="PF00646">
    <property type="entry name" value="F-box"/>
    <property type="match status" value="1"/>
</dbReference>
<evidence type="ECO:0000259" key="4">
    <source>
        <dbReference type="SMART" id="SM00256"/>
    </source>
</evidence>
<dbReference type="SUPFAM" id="SSF53756">
    <property type="entry name" value="UDP-Glycosyltransferase/glycogen phosphorylase"/>
    <property type="match status" value="1"/>
</dbReference>
<organism evidence="5 6">
    <name type="scientific">Turnera subulata</name>
    <dbReference type="NCBI Taxonomy" id="218843"/>
    <lineage>
        <taxon>Eukaryota</taxon>
        <taxon>Viridiplantae</taxon>
        <taxon>Streptophyta</taxon>
        <taxon>Embryophyta</taxon>
        <taxon>Tracheophyta</taxon>
        <taxon>Spermatophyta</taxon>
        <taxon>Magnoliopsida</taxon>
        <taxon>eudicotyledons</taxon>
        <taxon>Gunneridae</taxon>
        <taxon>Pentapetalae</taxon>
        <taxon>rosids</taxon>
        <taxon>fabids</taxon>
        <taxon>Malpighiales</taxon>
        <taxon>Passifloraceae</taxon>
        <taxon>Turnera</taxon>
    </lineage>
</organism>
<reference evidence="5" key="2">
    <citation type="journal article" date="2023" name="Plants (Basel)">
        <title>Annotation of the Turnera subulata (Passifloraceae) Draft Genome Reveals the S-Locus Evolved after the Divergence of Turneroideae from Passifloroideae in a Stepwise Manner.</title>
        <authorList>
            <person name="Henning P.M."/>
            <person name="Roalson E.H."/>
            <person name="Mir W."/>
            <person name="McCubbin A.G."/>
            <person name="Shore J.S."/>
        </authorList>
    </citation>
    <scope>NUCLEOTIDE SEQUENCE</scope>
    <source>
        <strain evidence="5">F60SS</strain>
    </source>
</reference>
<dbReference type="SUPFAM" id="SSF81383">
    <property type="entry name" value="F-box domain"/>
    <property type="match status" value="1"/>
</dbReference>
<proteinExistence type="inferred from homology"/>
<dbReference type="OrthoDB" id="610337at2759"/>
<feature type="region of interest" description="Disordered" evidence="3">
    <location>
        <begin position="345"/>
        <end position="368"/>
    </location>
</feature>
<name>A0A9Q0FYS4_9ROSI</name>
<keyword evidence="6" id="KW-1185">Reference proteome</keyword>
<evidence type="ECO:0000256" key="1">
    <source>
        <dbReference type="ARBA" id="ARBA00009995"/>
    </source>
</evidence>
<dbReference type="InterPro" id="IPR002213">
    <property type="entry name" value="UDP_glucos_trans"/>
</dbReference>
<gene>
    <name evidence="5" type="ORF">Tsubulata_021023</name>
</gene>
<dbReference type="Pfam" id="PF00201">
    <property type="entry name" value="UDPGT"/>
    <property type="match status" value="1"/>
</dbReference>
<sequence>MDKGGEITMSAGGGIPIFPWDAVADILCCLPMKSVLRFKAVSKAWCSLIESSYFARLQLSASNHDPMLVILTNPYIQRTGWVLCADFYSLDDDIAEVDDGGAASSSSSLRQHVSHHVPLAAICEFQSYNLEANGFTTFHTLPGDHALDNTYYSEGTPSCFVNGALHWLAAVSSDGFFSEIVALQLETLECYKLPLVRYRRYRYCKPTLVVLDGLLCATFSNCRDGFTRYKIDAWVMKEYGGKWTKLFNLTTSCLPDGFLDRTVDVGRVTGWGPRVEVLGHPSIGGFKSHCGWNSVLEAIWHEVEIGAWPLYAEQQFNAFELVLGLAVEIRLDYRSSDQHHMADIVDAGGDIERSSDRSEEERMKLLDE</sequence>
<dbReference type="InterPro" id="IPR001810">
    <property type="entry name" value="F-box_dom"/>
</dbReference>
<dbReference type="Gene3D" id="3.40.50.2000">
    <property type="entry name" value="Glycogen Phosphorylase B"/>
    <property type="match status" value="1"/>
</dbReference>
<evidence type="ECO:0000313" key="5">
    <source>
        <dbReference type="EMBL" id="KAJ4839017.1"/>
    </source>
</evidence>
<feature type="domain" description="F-box" evidence="4">
    <location>
        <begin position="18"/>
        <end position="57"/>
    </location>
</feature>
<protein>
    <recommendedName>
        <fullName evidence="4">F-box domain-containing protein</fullName>
    </recommendedName>
</protein>
<keyword evidence="2" id="KW-0808">Transferase</keyword>
<dbReference type="InterPro" id="IPR036047">
    <property type="entry name" value="F-box-like_dom_sf"/>
</dbReference>
<comment type="caution">
    <text evidence="5">The sequence shown here is derived from an EMBL/GenBank/DDBJ whole genome shotgun (WGS) entry which is preliminary data.</text>
</comment>
<reference evidence="5" key="1">
    <citation type="submission" date="2022-02" db="EMBL/GenBank/DDBJ databases">
        <authorList>
            <person name="Henning P.M."/>
            <person name="McCubbin A.G."/>
            <person name="Shore J.S."/>
        </authorList>
    </citation>
    <scope>NUCLEOTIDE SEQUENCE</scope>
    <source>
        <strain evidence="5">F60SS</strain>
        <tissue evidence="5">Leaves</tissue>
    </source>
</reference>
<feature type="compositionally biased region" description="Basic and acidic residues" evidence="3">
    <location>
        <begin position="350"/>
        <end position="368"/>
    </location>
</feature>
<dbReference type="InterPro" id="IPR050481">
    <property type="entry name" value="UDP-glycosyltransf_plant"/>
</dbReference>
<dbReference type="AlphaFoldDB" id="A0A9Q0FYS4"/>
<dbReference type="SMART" id="SM00256">
    <property type="entry name" value="FBOX"/>
    <property type="match status" value="1"/>
</dbReference>
<comment type="similarity">
    <text evidence="1">Belongs to the UDP-glycosyltransferase family.</text>
</comment>
<accession>A0A9Q0FYS4</accession>
<evidence type="ECO:0000313" key="6">
    <source>
        <dbReference type="Proteomes" id="UP001141552"/>
    </source>
</evidence>
<dbReference type="GO" id="GO:0035251">
    <property type="term" value="F:UDP-glucosyltransferase activity"/>
    <property type="evidence" value="ECO:0007669"/>
    <property type="project" value="InterPro"/>
</dbReference>